<dbReference type="InterPro" id="IPR002645">
    <property type="entry name" value="STAS_dom"/>
</dbReference>
<protein>
    <submittedName>
        <fullName evidence="2">Anti-sigma-factor antagonist</fullName>
    </submittedName>
</protein>
<name>A0A378T025_9MYCO</name>
<gene>
    <name evidence="2" type="ORF">NCTC4524_00446</name>
</gene>
<dbReference type="Pfam" id="PF01740">
    <property type="entry name" value="STAS"/>
    <property type="match status" value="1"/>
</dbReference>
<dbReference type="SUPFAM" id="SSF52091">
    <property type="entry name" value="SpoIIaa-like"/>
    <property type="match status" value="1"/>
</dbReference>
<dbReference type="PANTHER" id="PTHR35526:SF3">
    <property type="entry name" value="ANTI-SIGMA-F FACTOR RSBW"/>
    <property type="match status" value="1"/>
</dbReference>
<dbReference type="PANTHER" id="PTHR35526">
    <property type="entry name" value="ANTI-SIGMA-F FACTOR RSBW-RELATED"/>
    <property type="match status" value="1"/>
</dbReference>
<dbReference type="Proteomes" id="UP000254945">
    <property type="component" value="Unassembled WGS sequence"/>
</dbReference>
<dbReference type="AlphaFoldDB" id="A0A378T025"/>
<organism evidence="2 3">
    <name type="scientific">Mycolicibacterium senegalense</name>
    <dbReference type="NCBI Taxonomy" id="1796"/>
    <lineage>
        <taxon>Bacteria</taxon>
        <taxon>Bacillati</taxon>
        <taxon>Actinomycetota</taxon>
        <taxon>Actinomycetes</taxon>
        <taxon>Mycobacteriales</taxon>
        <taxon>Mycobacteriaceae</taxon>
        <taxon>Mycolicibacterium</taxon>
    </lineage>
</organism>
<dbReference type="InterPro" id="IPR050267">
    <property type="entry name" value="Anti-sigma-factor_SerPK"/>
</dbReference>
<dbReference type="RefSeq" id="WP_051752829.1">
    <property type="nucleotide sequence ID" value="NZ_CP081000.1"/>
</dbReference>
<accession>A0A378T025</accession>
<feature type="domain" description="STAS" evidence="1">
    <location>
        <begin position="14"/>
        <end position="114"/>
    </location>
</feature>
<dbReference type="InterPro" id="IPR036890">
    <property type="entry name" value="HATPase_C_sf"/>
</dbReference>
<proteinExistence type="predicted"/>
<dbReference type="Gene3D" id="3.30.565.10">
    <property type="entry name" value="Histidine kinase-like ATPase, C-terminal domain"/>
    <property type="match status" value="1"/>
</dbReference>
<sequence>MANARSTIAVTGRIHDRAAELTVTGTLDGTTYRELRDTVIKSALDEPTAVIVDVTELAVPTESAWSVFTSARWHVSVWPDVAILLVCGQSASRVAIARNGITRYVELFPTLEAARAAVCVGDTVQPRRRARAQLPAVHSSLRRARALTAEWLLAWSRSEMIAVAALIVDVLVENVLEHTQSAPALIIESRGSTVTIAVEDNSQMPAVRHEHPRRGAGAVSGLAVVAALSRTWGSTPTSTGKTVWAVVGPESAL</sequence>
<evidence type="ECO:0000313" key="2">
    <source>
        <dbReference type="EMBL" id="STZ52803.1"/>
    </source>
</evidence>
<dbReference type="Gene3D" id="3.30.750.24">
    <property type="entry name" value="STAS domain"/>
    <property type="match status" value="1"/>
</dbReference>
<dbReference type="EMBL" id="UGQQ01000001">
    <property type="protein sequence ID" value="STZ52803.1"/>
    <property type="molecule type" value="Genomic_DNA"/>
</dbReference>
<reference evidence="2 3" key="1">
    <citation type="submission" date="2018-06" db="EMBL/GenBank/DDBJ databases">
        <authorList>
            <consortium name="Pathogen Informatics"/>
            <person name="Doyle S."/>
        </authorList>
    </citation>
    <scope>NUCLEOTIDE SEQUENCE [LARGE SCALE GENOMIC DNA]</scope>
    <source>
        <strain evidence="2 3">NCTC4524</strain>
    </source>
</reference>
<dbReference type="CDD" id="cd16936">
    <property type="entry name" value="HATPase_RsbW-like"/>
    <property type="match status" value="1"/>
</dbReference>
<evidence type="ECO:0000259" key="1">
    <source>
        <dbReference type="Pfam" id="PF01740"/>
    </source>
</evidence>
<dbReference type="InterPro" id="IPR036513">
    <property type="entry name" value="STAS_dom_sf"/>
</dbReference>
<evidence type="ECO:0000313" key="3">
    <source>
        <dbReference type="Proteomes" id="UP000254945"/>
    </source>
</evidence>